<evidence type="ECO:0000313" key="21">
    <source>
        <dbReference type="Proteomes" id="UP000593571"/>
    </source>
</evidence>
<dbReference type="SUPFAM" id="SSF50729">
    <property type="entry name" value="PH domain-like"/>
    <property type="match status" value="1"/>
</dbReference>
<dbReference type="Pfam" id="PF09380">
    <property type="entry name" value="FERM_C"/>
    <property type="match status" value="1"/>
</dbReference>
<evidence type="ECO:0000256" key="4">
    <source>
        <dbReference type="ARBA" id="ARBA00009649"/>
    </source>
</evidence>
<feature type="compositionally biased region" description="Polar residues" evidence="15">
    <location>
        <begin position="287"/>
        <end position="299"/>
    </location>
</feature>
<dbReference type="InterPro" id="IPR018980">
    <property type="entry name" value="FERM_PH-like_C"/>
</dbReference>
<gene>
    <name evidence="20" type="ORF">HJG63_016153</name>
</gene>
<feature type="domain" description="Tyrosine-protein phosphatase" evidence="16">
    <location>
        <begin position="492"/>
        <end position="747"/>
    </location>
</feature>
<keyword evidence="6" id="KW-0963">Cytoplasm</keyword>
<dbReference type="PANTHER" id="PTHR45706">
    <property type="entry name" value="TYROSINE-PROTEIN PHOSPHATASE"/>
    <property type="match status" value="1"/>
</dbReference>
<evidence type="ECO:0000256" key="14">
    <source>
        <dbReference type="ARBA" id="ARBA00046505"/>
    </source>
</evidence>
<dbReference type="GO" id="GO:0005912">
    <property type="term" value="C:adherens junction"/>
    <property type="evidence" value="ECO:0007669"/>
    <property type="project" value="UniProtKB-SubCell"/>
</dbReference>
<feature type="domain" description="FERM" evidence="18">
    <location>
        <begin position="1"/>
        <end position="203"/>
    </location>
</feature>
<dbReference type="InterPro" id="IPR016130">
    <property type="entry name" value="Tyr_Pase_AS"/>
</dbReference>
<evidence type="ECO:0000256" key="2">
    <source>
        <dbReference type="ARBA" id="ARBA00004437"/>
    </source>
</evidence>
<dbReference type="SMART" id="SM00228">
    <property type="entry name" value="PDZ"/>
    <property type="match status" value="1"/>
</dbReference>
<evidence type="ECO:0000256" key="12">
    <source>
        <dbReference type="ARBA" id="ARBA00023841"/>
    </source>
</evidence>
<dbReference type="SMART" id="SM00295">
    <property type="entry name" value="B41"/>
    <property type="match status" value="1"/>
</dbReference>
<evidence type="ECO:0000256" key="7">
    <source>
        <dbReference type="ARBA" id="ARBA00022553"/>
    </source>
</evidence>
<dbReference type="InterPro" id="IPR019747">
    <property type="entry name" value="FERM_CS"/>
</dbReference>
<dbReference type="InterPro" id="IPR000242">
    <property type="entry name" value="PTP_cat"/>
</dbReference>
<keyword evidence="7" id="KW-0597">Phosphoprotein</keyword>
<evidence type="ECO:0000256" key="1">
    <source>
        <dbReference type="ARBA" id="ARBA00004245"/>
    </source>
</evidence>
<evidence type="ECO:0000313" key="20">
    <source>
        <dbReference type="EMBL" id="KAF6486844.1"/>
    </source>
</evidence>
<dbReference type="InterPro" id="IPR001478">
    <property type="entry name" value="PDZ"/>
</dbReference>
<dbReference type="GO" id="GO:0001917">
    <property type="term" value="C:photoreceptor inner segment"/>
    <property type="evidence" value="ECO:0007669"/>
    <property type="project" value="UniProtKB-SubCell"/>
</dbReference>
<dbReference type="PROSITE" id="PS50106">
    <property type="entry name" value="PDZ"/>
    <property type="match status" value="1"/>
</dbReference>
<dbReference type="InterPro" id="IPR011993">
    <property type="entry name" value="PH-like_dom_sf"/>
</dbReference>
<evidence type="ECO:0000256" key="3">
    <source>
        <dbReference type="ARBA" id="ARBA00004536"/>
    </source>
</evidence>
<dbReference type="InterPro" id="IPR000299">
    <property type="entry name" value="FERM_domain"/>
</dbReference>
<dbReference type="Pfam" id="PF00102">
    <property type="entry name" value="Y_phosphatase"/>
    <property type="match status" value="1"/>
</dbReference>
<dbReference type="PROSITE" id="PS00661">
    <property type="entry name" value="FERM_2"/>
    <property type="match status" value="1"/>
</dbReference>
<keyword evidence="20" id="KW-0675">Receptor</keyword>
<evidence type="ECO:0000259" key="17">
    <source>
        <dbReference type="PROSITE" id="PS50056"/>
    </source>
</evidence>
<evidence type="ECO:0000259" key="16">
    <source>
        <dbReference type="PROSITE" id="PS50055"/>
    </source>
</evidence>
<dbReference type="Gene3D" id="1.20.80.10">
    <property type="match status" value="1"/>
</dbReference>
<comment type="caution">
    <text evidence="20">The sequence shown here is derived from an EMBL/GenBank/DDBJ whole genome shotgun (WGS) entry which is preliminary data.</text>
</comment>
<dbReference type="SUPFAM" id="SSF47031">
    <property type="entry name" value="Second domain of FERM"/>
    <property type="match status" value="1"/>
</dbReference>
<evidence type="ECO:0000256" key="5">
    <source>
        <dbReference type="ARBA" id="ARBA00013064"/>
    </source>
</evidence>
<organism evidence="20 21">
    <name type="scientific">Rousettus aegyptiacus</name>
    <name type="common">Egyptian fruit bat</name>
    <name type="synonym">Pteropus aegyptiacus</name>
    <dbReference type="NCBI Taxonomy" id="9407"/>
    <lineage>
        <taxon>Eukaryota</taxon>
        <taxon>Metazoa</taxon>
        <taxon>Chordata</taxon>
        <taxon>Craniata</taxon>
        <taxon>Vertebrata</taxon>
        <taxon>Euteleostomi</taxon>
        <taxon>Mammalia</taxon>
        <taxon>Eutheria</taxon>
        <taxon>Laurasiatheria</taxon>
        <taxon>Chiroptera</taxon>
        <taxon>Yinpterochiroptera</taxon>
        <taxon>Pteropodoidea</taxon>
        <taxon>Pteropodidae</taxon>
        <taxon>Rousettinae</taxon>
        <taxon>Rousettus</taxon>
    </lineage>
</organism>
<dbReference type="SUPFAM" id="SSF52799">
    <property type="entry name" value="(Phosphotyrosine protein) phosphatases II"/>
    <property type="match status" value="1"/>
</dbReference>
<dbReference type="CDD" id="cd06706">
    <property type="entry name" value="PDZ_PTPN3-4-like"/>
    <property type="match status" value="1"/>
</dbReference>
<evidence type="ECO:0000256" key="15">
    <source>
        <dbReference type="SAM" id="MobiDB-lite"/>
    </source>
</evidence>
<feature type="compositionally biased region" description="Basic residues" evidence="15">
    <location>
        <begin position="223"/>
        <end position="239"/>
    </location>
</feature>
<dbReference type="EC" id="3.1.3.48" evidence="5"/>
<dbReference type="FunFam" id="1.20.80.10:FF:000003">
    <property type="entry name" value="Tyrosine-protein phosphatase non-receptor type 4"/>
    <property type="match status" value="1"/>
</dbReference>
<feature type="domain" description="PDZ" evidence="19">
    <location>
        <begin position="356"/>
        <end position="428"/>
    </location>
</feature>
<protein>
    <recommendedName>
        <fullName evidence="12">Band 4.1-like protein 5</fullName>
        <ecNumber evidence="5">3.1.3.48</ecNumber>
    </recommendedName>
    <alternativeName>
        <fullName evidence="13">Erythrocyte membrane protein band 4.1-like 5</fullName>
    </alternativeName>
</protein>
<dbReference type="InterPro" id="IPR019749">
    <property type="entry name" value="Band_41_domain"/>
</dbReference>
<dbReference type="Gene3D" id="2.30.42.10">
    <property type="match status" value="1"/>
</dbReference>
<dbReference type="GO" id="GO:0005737">
    <property type="term" value="C:cytoplasm"/>
    <property type="evidence" value="ECO:0007669"/>
    <property type="project" value="TreeGrafter"/>
</dbReference>
<evidence type="ECO:0000256" key="10">
    <source>
        <dbReference type="ARBA" id="ARBA00023212"/>
    </source>
</evidence>
<comment type="function">
    <text evidence="11">Plays a role in the formation and organization of tight junctions during the establishment of polarity in epithelial cells.</text>
</comment>
<dbReference type="FunFam" id="3.90.190.10:FF:000023">
    <property type="entry name" value="Tyrosine-protein phosphatase non-receptor type"/>
    <property type="match status" value="1"/>
</dbReference>
<comment type="subunit">
    <text evidence="14">Component of a complex composed of PALS1, CRB1 and EPB41L5. Within the complex, interacts (via FERM domain) with PALS1 (via HOOK domain) and with CRB1 (via intracellular domain). Interacts with CRB2 (via intracellular domain). Interacts with CRB3 (via intracellular domain).</text>
</comment>
<keyword evidence="21" id="KW-1185">Reference proteome</keyword>
<dbReference type="PROSITE" id="PS50057">
    <property type="entry name" value="FERM_3"/>
    <property type="match status" value="1"/>
</dbReference>
<dbReference type="SMART" id="SM00404">
    <property type="entry name" value="PTPc_motif"/>
    <property type="match status" value="1"/>
</dbReference>
<dbReference type="CDD" id="cd14473">
    <property type="entry name" value="FERM_B-lobe"/>
    <property type="match status" value="1"/>
</dbReference>
<dbReference type="PROSITE" id="PS00383">
    <property type="entry name" value="TYR_PHOSPHATASE_1"/>
    <property type="match status" value="1"/>
</dbReference>
<keyword evidence="9" id="KW-0904">Protein phosphatase</keyword>
<dbReference type="EMBL" id="JACASE010000003">
    <property type="protein sequence ID" value="KAF6486844.1"/>
    <property type="molecule type" value="Genomic_DNA"/>
</dbReference>
<dbReference type="Pfam" id="PF00373">
    <property type="entry name" value="FERM_M"/>
    <property type="match status" value="1"/>
</dbReference>
<feature type="compositionally biased region" description="Low complexity" evidence="15">
    <location>
        <begin position="300"/>
        <end position="316"/>
    </location>
</feature>
<dbReference type="GO" id="GO:0004725">
    <property type="term" value="F:protein tyrosine phosphatase activity"/>
    <property type="evidence" value="ECO:0007669"/>
    <property type="project" value="UniProtKB-EC"/>
</dbReference>
<evidence type="ECO:0000259" key="18">
    <source>
        <dbReference type="PROSITE" id="PS50057"/>
    </source>
</evidence>
<evidence type="ECO:0000256" key="9">
    <source>
        <dbReference type="ARBA" id="ARBA00022912"/>
    </source>
</evidence>
<dbReference type="InterPro" id="IPR035963">
    <property type="entry name" value="FERM_2"/>
</dbReference>
<dbReference type="InterPro" id="IPR041783">
    <property type="entry name" value="PTPN3/4_FERM_C"/>
</dbReference>
<dbReference type="CDD" id="cd13189">
    <property type="entry name" value="FERM_C_PTPN4_PTPN3_like"/>
    <property type="match status" value="1"/>
</dbReference>
<dbReference type="GO" id="GO:0005856">
    <property type="term" value="C:cytoskeleton"/>
    <property type="evidence" value="ECO:0007669"/>
    <property type="project" value="UniProtKB-SubCell"/>
</dbReference>
<reference evidence="20 21" key="1">
    <citation type="journal article" date="2020" name="Nature">
        <title>Six reference-quality genomes reveal evolution of bat adaptations.</title>
        <authorList>
            <person name="Jebb D."/>
            <person name="Huang Z."/>
            <person name="Pippel M."/>
            <person name="Hughes G.M."/>
            <person name="Lavrichenko K."/>
            <person name="Devanna P."/>
            <person name="Winkler S."/>
            <person name="Jermiin L.S."/>
            <person name="Skirmuntt E.C."/>
            <person name="Katzourakis A."/>
            <person name="Burkitt-Gray L."/>
            <person name="Ray D.A."/>
            <person name="Sullivan K.A.M."/>
            <person name="Roscito J.G."/>
            <person name="Kirilenko B.M."/>
            <person name="Davalos L.M."/>
            <person name="Corthals A.P."/>
            <person name="Power M.L."/>
            <person name="Jones G."/>
            <person name="Ransome R.D."/>
            <person name="Dechmann D.K.N."/>
            <person name="Locatelli A.G."/>
            <person name="Puechmaille S.J."/>
            <person name="Fedrigo O."/>
            <person name="Jarvis E.D."/>
            <person name="Hiller M."/>
            <person name="Vernes S.C."/>
            <person name="Myers E.W."/>
            <person name="Teeling E.C."/>
        </authorList>
    </citation>
    <scope>NUCLEOTIDE SEQUENCE [LARGE SCALE GENOMIC DNA]</scope>
    <source>
        <strain evidence="20">MRouAeg1</strain>
        <tissue evidence="20">Muscle</tissue>
    </source>
</reference>
<evidence type="ECO:0000259" key="19">
    <source>
        <dbReference type="PROSITE" id="PS50106"/>
    </source>
</evidence>
<evidence type="ECO:0000256" key="13">
    <source>
        <dbReference type="ARBA" id="ARBA00030226"/>
    </source>
</evidence>
<keyword evidence="10" id="KW-0206">Cytoskeleton</keyword>
<dbReference type="FunFam" id="2.30.29.30:FF:000002">
    <property type="entry name" value="Band 4.1-like protein 5 isoform 1"/>
    <property type="match status" value="1"/>
</dbReference>
<dbReference type="InterPro" id="IPR014352">
    <property type="entry name" value="FERM/acyl-CoA-bd_prot_sf"/>
</dbReference>
<dbReference type="PRINTS" id="PR00935">
    <property type="entry name" value="BAND41"/>
</dbReference>
<dbReference type="CDD" id="cd14600">
    <property type="entry name" value="PTPc-N3"/>
    <property type="match status" value="1"/>
</dbReference>
<dbReference type="InterPro" id="IPR019748">
    <property type="entry name" value="FERM_central"/>
</dbReference>
<dbReference type="Gene3D" id="3.90.190.10">
    <property type="entry name" value="Protein tyrosine phosphatase superfamily"/>
    <property type="match status" value="1"/>
</dbReference>
<proteinExistence type="inferred from homology"/>
<dbReference type="FunFam" id="2.30.42.10:FF:000045">
    <property type="entry name" value="Tyrosine-protein phosphatase non-receptor type"/>
    <property type="match status" value="1"/>
</dbReference>
<feature type="region of interest" description="Disordered" evidence="15">
    <location>
        <begin position="223"/>
        <end position="247"/>
    </location>
</feature>
<evidence type="ECO:0000256" key="11">
    <source>
        <dbReference type="ARBA" id="ARBA00023750"/>
    </source>
</evidence>
<dbReference type="SUPFAM" id="SSF50156">
    <property type="entry name" value="PDZ domain-like"/>
    <property type="match status" value="1"/>
</dbReference>
<feature type="region of interest" description="Disordered" evidence="15">
    <location>
        <begin position="263"/>
        <end position="320"/>
    </location>
</feature>
<dbReference type="PROSITE" id="PS50055">
    <property type="entry name" value="TYR_PHOSPHATASE_PTP"/>
    <property type="match status" value="1"/>
</dbReference>
<name>A0A7J8IQJ1_ROUAE</name>
<dbReference type="SMART" id="SM00194">
    <property type="entry name" value="PTPc"/>
    <property type="match status" value="1"/>
</dbReference>
<dbReference type="Proteomes" id="UP000593571">
    <property type="component" value="Unassembled WGS sequence"/>
</dbReference>
<dbReference type="InterPro" id="IPR029021">
    <property type="entry name" value="Prot-tyrosine_phosphatase-like"/>
</dbReference>
<dbReference type="InterPro" id="IPR036034">
    <property type="entry name" value="PDZ_sf"/>
</dbReference>
<dbReference type="InterPro" id="IPR003595">
    <property type="entry name" value="Tyr_Pase_cat"/>
</dbReference>
<evidence type="ECO:0000256" key="8">
    <source>
        <dbReference type="ARBA" id="ARBA00022801"/>
    </source>
</evidence>
<feature type="domain" description="Tyrosine specific protein phosphatases" evidence="17">
    <location>
        <begin position="665"/>
        <end position="738"/>
    </location>
</feature>
<dbReference type="AlphaFoldDB" id="A0A7J8IQJ1"/>
<evidence type="ECO:0000256" key="6">
    <source>
        <dbReference type="ARBA" id="ARBA00022490"/>
    </source>
</evidence>
<sequence length="759" mass="86317">MAGIKQTHQEAVKRHLYFLQLKMDICEGRLTCPLSSAVVLASYAVQSYFGDYNPSIHHPGYLSDSQFIPDQNEDFLTKVESLHEQHSGLKQSEAESCFINIARTLDFYGVELHGGRDLHNLDLMIGIASAGIAVYRKYICTSFYPWVNILKISFKRKKFFIHQRQKQTESREHIVAFNMLNYRSCKNLWKSCVEHHTFFQAKKLLPQEKNVLSQYWTLGARNPKKRSPRLRHEIRKPRHSSADNLANEMTYVTETEDVFYTYKGSLSPKDSDSEASQYQSPHRESISENNPTQGCLTRKSSSSVSPSSNAPGSCSPDGVDQQFLEDFHRVTKGGSTEDSSQYYCDKNDNGDGYLVLIRITPDEDGKFGFNLKGGVDQKMPLVVSRINPESPADTCIPKLNEGDQIVLINGRDISEHTHDQVVMFIKASRESHTRELALVIRRKAVHSFADIKSEDELNQLFPEAIFPMCPEGGDTLEGSMEQLKNGLESGTVLIQFEQLYRKKPGLAITFAKLPQNLDKNRYKDVLPYDTARVLLQGNEDYINASYVNMEIPAANLVNKYIAAQGPLPHTCAQFWQVIWDQKLSLIVMLTTLTERGRTKCHQYWPDPPDVVEHGSFHIRCQSEDCTIAYVFREMLVTNTETGEEHTVTHLQYVAWPDHGVPDDSSDFLEFVNYVKSLRVDAEPVLVHCSAGIGRTGVLVTMETAMCLIERNLPVYPLDIVRKMRDQRAMMVQTSSQYKFVCEAILRVYEEGLVQMLDPS</sequence>
<dbReference type="PANTHER" id="PTHR45706:SF5">
    <property type="entry name" value="TYROSINE-PROTEIN PHOSPHATASE NON-RECEPTOR TYPE 3"/>
    <property type="match status" value="1"/>
</dbReference>
<dbReference type="GO" id="GO:0009898">
    <property type="term" value="C:cytoplasmic side of plasma membrane"/>
    <property type="evidence" value="ECO:0007669"/>
    <property type="project" value="TreeGrafter"/>
</dbReference>
<comment type="subcellular location">
    <subcellularLocation>
        <location evidence="3">Cell junction</location>
        <location evidence="3">Adherens junction</location>
    </subcellularLocation>
    <subcellularLocation>
        <location evidence="1">Cytoplasm</location>
        <location evidence="1">Cytoskeleton</location>
    </subcellularLocation>
    <subcellularLocation>
        <location evidence="2">Photoreceptor inner segment</location>
    </subcellularLocation>
</comment>
<keyword evidence="8" id="KW-0378">Hydrolase</keyword>
<dbReference type="PROSITE" id="PS50056">
    <property type="entry name" value="TYR_PHOSPHATASE_2"/>
    <property type="match status" value="1"/>
</dbReference>
<dbReference type="InterPro" id="IPR000387">
    <property type="entry name" value="Tyr_Pase_dom"/>
</dbReference>
<accession>A0A7J8IQJ1</accession>
<comment type="similarity">
    <text evidence="4">Belongs to the protein-tyrosine phosphatase family. Non-receptor class subfamily.</text>
</comment>
<dbReference type="Gene3D" id="2.30.29.30">
    <property type="entry name" value="Pleckstrin-homology domain (PH domain)/Phosphotyrosine-binding domain (PTB)"/>
    <property type="match status" value="1"/>
</dbReference>
<dbReference type="SMART" id="SM01196">
    <property type="entry name" value="FERM_C"/>
    <property type="match status" value="1"/>
</dbReference>
<dbReference type="PRINTS" id="PR00700">
    <property type="entry name" value="PRTYPHPHTASE"/>
</dbReference>
<dbReference type="Pfam" id="PF00595">
    <property type="entry name" value="PDZ"/>
    <property type="match status" value="1"/>
</dbReference>